<feature type="chain" id="PRO_5001813038" description="Lipoprotein" evidence="1">
    <location>
        <begin position="32"/>
        <end position="167"/>
    </location>
</feature>
<dbReference type="OrthoDB" id="7573645at2"/>
<organism evidence="2 3">
    <name type="scientific">Sphingobium herbicidovorans (strain ATCC 700291 / DSM 11019 / CCUG 56400 / KCTC 2939 / LMG 18315 / NBRC 16415 / MH)</name>
    <name type="common">Sphingomonas herbicidovorans</name>
    <dbReference type="NCBI Taxonomy" id="1219045"/>
    <lineage>
        <taxon>Bacteria</taxon>
        <taxon>Pseudomonadati</taxon>
        <taxon>Pseudomonadota</taxon>
        <taxon>Alphaproteobacteria</taxon>
        <taxon>Sphingomonadales</taxon>
        <taxon>Sphingomonadaceae</taxon>
        <taxon>Sphingobium</taxon>
    </lineage>
</organism>
<evidence type="ECO:0000313" key="3">
    <source>
        <dbReference type="Proteomes" id="UP000024284"/>
    </source>
</evidence>
<evidence type="ECO:0000313" key="2">
    <source>
        <dbReference type="EMBL" id="KFG89558.1"/>
    </source>
</evidence>
<protein>
    <recommendedName>
        <fullName evidence="4">Lipoprotein</fullName>
    </recommendedName>
</protein>
<accession>A0A086P840</accession>
<dbReference type="STRING" id="76947.GCA_002080435_04242"/>
<name>A0A086P840_SPHHM</name>
<reference evidence="2" key="1">
    <citation type="submission" date="2014-08" db="EMBL/GenBank/DDBJ databases">
        <title>Draft genome sequences of Sphingobium herbicidovorans.</title>
        <authorList>
            <person name="Gan H.M."/>
            <person name="Gan H.Y."/>
            <person name="Savka M.A."/>
        </authorList>
    </citation>
    <scope>NUCLEOTIDE SEQUENCE [LARGE SCALE GENOMIC DNA]</scope>
    <source>
        <strain evidence="2">NBRC 16415</strain>
    </source>
</reference>
<comment type="caution">
    <text evidence="2">The sequence shown here is derived from an EMBL/GenBank/DDBJ whole genome shotgun (WGS) entry which is preliminary data.</text>
</comment>
<evidence type="ECO:0008006" key="4">
    <source>
        <dbReference type="Google" id="ProtNLM"/>
    </source>
</evidence>
<evidence type="ECO:0000256" key="1">
    <source>
        <dbReference type="SAM" id="SignalP"/>
    </source>
</evidence>
<dbReference type="EMBL" id="JFZA02000024">
    <property type="protein sequence ID" value="KFG89558.1"/>
    <property type="molecule type" value="Genomic_DNA"/>
</dbReference>
<keyword evidence="1" id="KW-0732">Signal</keyword>
<dbReference type="AlphaFoldDB" id="A0A086P840"/>
<proteinExistence type="predicted"/>
<sequence length="167" mass="18501">MVMRYGVERSGIVLMAMTGTALFLAASAALASAPTSPPWATLTIKPSWQQQTRIEFGTTWLNPDTRKLDYWMRREQNGIVQRADSNSCPAMRAVIGEMKRIEPLQPDPPGFQDGDILLTMDGTSYALEGPGRFQDSHVGKFKMEANVGTPLAAWAQRVEQTLAPCWK</sequence>
<dbReference type="RefSeq" id="WP_145206920.1">
    <property type="nucleotide sequence ID" value="NZ_JFZA02000024.1"/>
</dbReference>
<gene>
    <name evidence="2" type="ORF">BV98_002676</name>
</gene>
<feature type="signal peptide" evidence="1">
    <location>
        <begin position="1"/>
        <end position="31"/>
    </location>
</feature>
<keyword evidence="3" id="KW-1185">Reference proteome</keyword>
<dbReference type="PATRIC" id="fig|1219045.3.peg.2710"/>
<dbReference type="Proteomes" id="UP000024284">
    <property type="component" value="Unassembled WGS sequence"/>
</dbReference>